<dbReference type="OrthoDB" id="9782542at2"/>
<evidence type="ECO:0000256" key="2">
    <source>
        <dbReference type="SAM" id="Phobius"/>
    </source>
</evidence>
<dbReference type="InterPro" id="IPR004474">
    <property type="entry name" value="LytR_CpsA_psr"/>
</dbReference>
<keyword evidence="2" id="KW-1133">Transmembrane helix</keyword>
<dbReference type="EMBL" id="FQVI01000021">
    <property type="protein sequence ID" value="SHF31304.1"/>
    <property type="molecule type" value="Genomic_DNA"/>
</dbReference>
<dbReference type="AlphaFoldDB" id="A0A1M5AMD6"/>
<organism evidence="4 5">
    <name type="scientific">Lactonifactor longoviformis DSM 17459</name>
    <dbReference type="NCBI Taxonomy" id="1122155"/>
    <lineage>
        <taxon>Bacteria</taxon>
        <taxon>Bacillati</taxon>
        <taxon>Bacillota</taxon>
        <taxon>Clostridia</taxon>
        <taxon>Eubacteriales</taxon>
        <taxon>Clostridiaceae</taxon>
        <taxon>Lactonifactor</taxon>
    </lineage>
</organism>
<evidence type="ECO:0000259" key="3">
    <source>
        <dbReference type="Pfam" id="PF03816"/>
    </source>
</evidence>
<evidence type="ECO:0000256" key="1">
    <source>
        <dbReference type="ARBA" id="ARBA00006068"/>
    </source>
</evidence>
<dbReference type="PANTHER" id="PTHR33392:SF6">
    <property type="entry name" value="POLYISOPRENYL-TEICHOIC ACID--PEPTIDOGLYCAN TEICHOIC ACID TRANSFERASE TAGU"/>
    <property type="match status" value="1"/>
</dbReference>
<dbReference type="RefSeq" id="WP_072853629.1">
    <property type="nucleotide sequence ID" value="NZ_FQVI01000021.1"/>
</dbReference>
<keyword evidence="2" id="KW-0472">Membrane</keyword>
<evidence type="ECO:0000313" key="5">
    <source>
        <dbReference type="Proteomes" id="UP000184245"/>
    </source>
</evidence>
<accession>A0A1M5AMD6</accession>
<dbReference type="Proteomes" id="UP000184245">
    <property type="component" value="Unassembled WGS sequence"/>
</dbReference>
<dbReference type="InterPro" id="IPR050922">
    <property type="entry name" value="LytR/CpsA/Psr_CW_biosynth"/>
</dbReference>
<dbReference type="STRING" id="1122155.SAMN02745158_03250"/>
<dbReference type="Gene3D" id="3.40.630.190">
    <property type="entry name" value="LCP protein"/>
    <property type="match status" value="1"/>
</dbReference>
<reference evidence="4 5" key="1">
    <citation type="submission" date="2016-11" db="EMBL/GenBank/DDBJ databases">
        <authorList>
            <person name="Jaros S."/>
            <person name="Januszkiewicz K."/>
            <person name="Wedrychowicz H."/>
        </authorList>
    </citation>
    <scope>NUCLEOTIDE SEQUENCE [LARGE SCALE GENOMIC DNA]</scope>
    <source>
        <strain evidence="4 5">DSM 17459</strain>
    </source>
</reference>
<dbReference type="NCBIfam" id="TIGR00350">
    <property type="entry name" value="lytR_cpsA_psr"/>
    <property type="match status" value="1"/>
</dbReference>
<feature type="transmembrane region" description="Helical" evidence="2">
    <location>
        <begin position="21"/>
        <end position="41"/>
    </location>
</feature>
<comment type="similarity">
    <text evidence="1">Belongs to the LytR/CpsA/Psr (LCP) family.</text>
</comment>
<dbReference type="PANTHER" id="PTHR33392">
    <property type="entry name" value="POLYISOPRENYL-TEICHOIC ACID--PEPTIDOGLYCAN TEICHOIC ACID TRANSFERASE TAGU"/>
    <property type="match status" value="1"/>
</dbReference>
<protein>
    <submittedName>
        <fullName evidence="4">Transcriptional attenuator, LytR family</fullName>
    </submittedName>
</protein>
<proteinExistence type="inferred from homology"/>
<sequence>MAKKKLNKASKAYKRRKRRRILFGIELLILLVLISALFVYAKLNQQLDKIDTKTLDMEKVEINEEVVQNEKLTGYMNIALFGLDSRDGNLEKGNSDTMIIASINNDTKEVRLISLYRDTYLNVGDDTYTKCNAAYAYGGPEQAISMMNTNLDLDITQYVSVNFDSLIEVIDMLGGIEIEVDDQEYVHLNNYCVELKEITGKDYEKLPGPGTYNMTGIQATAYARIRYTSGNDFTRTERQREVISKIVDKAKTAGVPTLMKIMDKVFPMISTNLQKNEIIDMGMSMLSYQITETAGFPFEHTEKKVKKQDCVIPDNLETNVVQLHQFLFADEAYAPSDTIHKRSKYTVELTGIGKNKSVDSSSDESSEE</sequence>
<dbReference type="Pfam" id="PF03816">
    <property type="entry name" value="LytR_cpsA_psr"/>
    <property type="match status" value="1"/>
</dbReference>
<keyword evidence="5" id="KW-1185">Reference proteome</keyword>
<gene>
    <name evidence="4" type="ORF">SAMN02745158_03250</name>
</gene>
<keyword evidence="2" id="KW-0812">Transmembrane</keyword>
<evidence type="ECO:0000313" key="4">
    <source>
        <dbReference type="EMBL" id="SHF31304.1"/>
    </source>
</evidence>
<feature type="domain" description="Cell envelope-related transcriptional attenuator" evidence="3">
    <location>
        <begin position="94"/>
        <end position="251"/>
    </location>
</feature>
<name>A0A1M5AMD6_9CLOT</name>